<keyword evidence="3" id="KW-1185">Reference proteome</keyword>
<evidence type="ECO:0000313" key="2">
    <source>
        <dbReference type="EMBL" id="PFG21246.1"/>
    </source>
</evidence>
<dbReference type="Pfam" id="PF13483">
    <property type="entry name" value="Lactamase_B_3"/>
    <property type="match status" value="1"/>
</dbReference>
<dbReference type="InterPro" id="IPR050114">
    <property type="entry name" value="UPF0173_UPF0282_UlaG_hydrolase"/>
</dbReference>
<evidence type="ECO:0000259" key="1">
    <source>
        <dbReference type="SMART" id="SM00849"/>
    </source>
</evidence>
<protein>
    <submittedName>
        <fullName evidence="2">L-ascorbate metabolism protein UlaG (Beta-lactamase superfamily)</fullName>
    </submittedName>
</protein>
<dbReference type="InterPro" id="IPR001279">
    <property type="entry name" value="Metallo-B-lactamas"/>
</dbReference>
<dbReference type="InterPro" id="IPR036866">
    <property type="entry name" value="RibonucZ/Hydroxyglut_hydro"/>
</dbReference>
<reference evidence="2 3" key="1">
    <citation type="submission" date="2017-10" db="EMBL/GenBank/DDBJ databases">
        <title>Sequencing the genomes of 1000 actinobacteria strains.</title>
        <authorList>
            <person name="Klenk H.-P."/>
        </authorList>
    </citation>
    <scope>NUCLEOTIDE SEQUENCE [LARGE SCALE GENOMIC DNA]</scope>
    <source>
        <strain evidence="2 3">DSM 21801</strain>
    </source>
</reference>
<dbReference type="PANTHER" id="PTHR43546:SF3">
    <property type="entry name" value="UPF0173 METAL-DEPENDENT HYDROLASE MJ1163"/>
    <property type="match status" value="1"/>
</dbReference>
<evidence type="ECO:0000313" key="3">
    <source>
        <dbReference type="Proteomes" id="UP000224915"/>
    </source>
</evidence>
<feature type="domain" description="Metallo-beta-lactamase" evidence="1">
    <location>
        <begin position="8"/>
        <end position="182"/>
    </location>
</feature>
<dbReference type="PANTHER" id="PTHR43546">
    <property type="entry name" value="UPF0173 METAL-DEPENDENT HYDROLASE MJ1163-RELATED"/>
    <property type="match status" value="1"/>
</dbReference>
<proteinExistence type="predicted"/>
<dbReference type="EMBL" id="PDJD01000001">
    <property type="protein sequence ID" value="PFG21246.1"/>
    <property type="molecule type" value="Genomic_DNA"/>
</dbReference>
<dbReference type="Gene3D" id="3.60.15.10">
    <property type="entry name" value="Ribonuclease Z/Hydroxyacylglutathione hydrolase-like"/>
    <property type="match status" value="1"/>
</dbReference>
<comment type="caution">
    <text evidence="2">The sequence shown here is derived from an EMBL/GenBank/DDBJ whole genome shotgun (WGS) entry which is preliminary data.</text>
</comment>
<dbReference type="RefSeq" id="WP_245867152.1">
    <property type="nucleotide sequence ID" value="NZ_PDJD01000001.1"/>
</dbReference>
<dbReference type="Proteomes" id="UP000224915">
    <property type="component" value="Unassembled WGS sequence"/>
</dbReference>
<sequence>MVTLTFHGHSCVSLEREGARVVIDPGVFSDDALREGGALEGADAVLVTHLHPDHVAPAALVDRDVPIWGPADAVAHLADAGVAPDRLHTLAPGDHTTVAGLGLMVLGGVHAEIADAQPGIANNGYLLEGVFHPGDAVDHADLDAVAGEVRVLLLPVTAPWLRLGEAIALARRTPGAAVHPIHDGILNQRGTALLDGVASRFLGERYRRVGVGESVTHAGVAPVGPA</sequence>
<dbReference type="AlphaFoldDB" id="A0A2A9D4J0"/>
<dbReference type="SMART" id="SM00849">
    <property type="entry name" value="Lactamase_B"/>
    <property type="match status" value="1"/>
</dbReference>
<name>A0A2A9D4J0_9MICO</name>
<gene>
    <name evidence="2" type="ORF">ATL40_2869</name>
</gene>
<dbReference type="SUPFAM" id="SSF56281">
    <property type="entry name" value="Metallo-hydrolase/oxidoreductase"/>
    <property type="match status" value="1"/>
</dbReference>
<organism evidence="2 3">
    <name type="scientific">Serinibacter salmoneus</name>
    <dbReference type="NCBI Taxonomy" id="556530"/>
    <lineage>
        <taxon>Bacteria</taxon>
        <taxon>Bacillati</taxon>
        <taxon>Actinomycetota</taxon>
        <taxon>Actinomycetes</taxon>
        <taxon>Micrococcales</taxon>
        <taxon>Beutenbergiaceae</taxon>
        <taxon>Serinibacter</taxon>
    </lineage>
</organism>
<accession>A0A2A9D4J0</accession>